<keyword evidence="3" id="KW-1185">Reference proteome</keyword>
<dbReference type="AlphaFoldDB" id="D3FBG5"/>
<dbReference type="KEGG" id="cwo:Cwoe_0901"/>
<sequence length="158" mass="16496" precursor="true">MSEELLRGLTLVTALGAGLTAGVLFAFSTFVMRALDTLPPARAIDAMNAINRFAPNAWFMTAVFSAALGSLVLIVGSLLGDGGRDATLRIVGSALFLVSVAITVACNVPRNDALARVGSASAGADRTWAAFSHDWTLWNHVRTLGAFAGTVALTLAYR</sequence>
<organism evidence="2 3">
    <name type="scientific">Conexibacter woesei (strain DSM 14684 / CCUG 47730 / CIP 108061 / JCM 11494 / NBRC 100937 / ID131577)</name>
    <dbReference type="NCBI Taxonomy" id="469383"/>
    <lineage>
        <taxon>Bacteria</taxon>
        <taxon>Bacillati</taxon>
        <taxon>Actinomycetota</taxon>
        <taxon>Thermoleophilia</taxon>
        <taxon>Solirubrobacterales</taxon>
        <taxon>Conexibacteraceae</taxon>
        <taxon>Conexibacter</taxon>
    </lineage>
</organism>
<reference evidence="3" key="2">
    <citation type="submission" date="2010-01" db="EMBL/GenBank/DDBJ databases">
        <title>The complete genome of Conexibacter woesei DSM 14684.</title>
        <authorList>
            <consortium name="US DOE Joint Genome Institute (JGI-PGF)"/>
            <person name="Lucas S."/>
            <person name="Copeland A."/>
            <person name="Lapidus A."/>
            <person name="Glavina del Rio T."/>
            <person name="Dalin E."/>
            <person name="Tice H."/>
            <person name="Bruce D."/>
            <person name="Goodwin L."/>
            <person name="Pitluck S."/>
            <person name="Kyrpides N."/>
            <person name="Mavromatis K."/>
            <person name="Ivanova N."/>
            <person name="Mikhailova N."/>
            <person name="Chertkov O."/>
            <person name="Brettin T."/>
            <person name="Detter J.C."/>
            <person name="Han C."/>
            <person name="Larimer F."/>
            <person name="Land M."/>
            <person name="Hauser L."/>
            <person name="Markowitz V."/>
            <person name="Cheng J.-F."/>
            <person name="Hugenholtz P."/>
            <person name="Woyke T."/>
            <person name="Wu D."/>
            <person name="Pukall R."/>
            <person name="Steenblock K."/>
            <person name="Schneider S."/>
            <person name="Klenk H.-P."/>
            <person name="Eisen J.A."/>
        </authorList>
    </citation>
    <scope>NUCLEOTIDE SEQUENCE [LARGE SCALE GENOMIC DNA]</scope>
    <source>
        <strain evidence="3">DSM 14684 / CIP 108061 / JCM 11494 / NBRC 100937 / ID131577</strain>
    </source>
</reference>
<reference evidence="2 3" key="1">
    <citation type="journal article" date="2010" name="Stand. Genomic Sci.">
        <title>Complete genome sequence of Conexibacter woesei type strain (ID131577).</title>
        <authorList>
            <person name="Pukall R."/>
            <person name="Lapidus A."/>
            <person name="Glavina Del Rio T."/>
            <person name="Copeland A."/>
            <person name="Tice H."/>
            <person name="Cheng J.-F."/>
            <person name="Lucas S."/>
            <person name="Chen F."/>
            <person name="Nolan M."/>
            <person name="Bruce D."/>
            <person name="Goodwin L."/>
            <person name="Pitluck S."/>
            <person name="Mavromatis K."/>
            <person name="Ivanova N."/>
            <person name="Ovchinnikova G."/>
            <person name="Pati A."/>
            <person name="Chen A."/>
            <person name="Palaniappan K."/>
            <person name="Land M."/>
            <person name="Hauser L."/>
            <person name="Chang Y.-J."/>
            <person name="Jeffries C.D."/>
            <person name="Chain P."/>
            <person name="Meincke L."/>
            <person name="Sims D."/>
            <person name="Brettin T."/>
            <person name="Detter J.C."/>
            <person name="Rohde M."/>
            <person name="Goeker M."/>
            <person name="Bristow J."/>
            <person name="Eisen J.A."/>
            <person name="Markowitz V."/>
            <person name="Kyrpides N.C."/>
            <person name="Klenk H.-P."/>
            <person name="Hugenholtz P."/>
        </authorList>
    </citation>
    <scope>NUCLEOTIDE SEQUENCE [LARGE SCALE GENOMIC DNA]</scope>
    <source>
        <strain evidence="3">DSM 14684 / CIP 108061 / JCM 11494 / NBRC 100937 / ID131577</strain>
    </source>
</reference>
<dbReference type="InterPro" id="IPR013901">
    <property type="entry name" value="Anthrone_oxy"/>
</dbReference>
<evidence type="ECO:0000313" key="3">
    <source>
        <dbReference type="Proteomes" id="UP000008229"/>
    </source>
</evidence>
<name>D3FBG5_CONWI</name>
<evidence type="ECO:0000313" key="2">
    <source>
        <dbReference type="EMBL" id="ADB49334.1"/>
    </source>
</evidence>
<keyword evidence="1" id="KW-0472">Membrane</keyword>
<proteinExistence type="predicted"/>
<keyword evidence="1" id="KW-1133">Transmembrane helix</keyword>
<dbReference type="STRING" id="469383.Cwoe_0901"/>
<gene>
    <name evidence="2" type="ordered locus">Cwoe_0901</name>
</gene>
<evidence type="ECO:0008006" key="4">
    <source>
        <dbReference type="Google" id="ProtNLM"/>
    </source>
</evidence>
<evidence type="ECO:0000256" key="1">
    <source>
        <dbReference type="SAM" id="Phobius"/>
    </source>
</evidence>
<feature type="transmembrane region" description="Helical" evidence="1">
    <location>
        <begin position="86"/>
        <end position="106"/>
    </location>
</feature>
<feature type="transmembrane region" description="Helical" evidence="1">
    <location>
        <begin position="12"/>
        <end position="35"/>
    </location>
</feature>
<dbReference type="Pfam" id="PF08592">
    <property type="entry name" value="Anthrone_oxy"/>
    <property type="match status" value="1"/>
</dbReference>
<dbReference type="Proteomes" id="UP000008229">
    <property type="component" value="Chromosome"/>
</dbReference>
<dbReference type="HOGENOM" id="CLU_111152_2_2_11"/>
<dbReference type="RefSeq" id="WP_012932387.1">
    <property type="nucleotide sequence ID" value="NC_013739.1"/>
</dbReference>
<accession>D3FBG5</accession>
<dbReference type="EMBL" id="CP001854">
    <property type="protein sequence ID" value="ADB49334.1"/>
    <property type="molecule type" value="Genomic_DNA"/>
</dbReference>
<feature type="transmembrane region" description="Helical" evidence="1">
    <location>
        <begin position="56"/>
        <end position="80"/>
    </location>
</feature>
<protein>
    <recommendedName>
        <fullName evidence="4">DUF1772 domain-containing protein</fullName>
    </recommendedName>
</protein>
<keyword evidence="1" id="KW-0812">Transmembrane</keyword>
<dbReference type="eggNOG" id="COG5500">
    <property type="taxonomic scope" value="Bacteria"/>
</dbReference>